<dbReference type="InterPro" id="IPR045851">
    <property type="entry name" value="AMP-bd_C_sf"/>
</dbReference>
<dbReference type="AlphaFoldDB" id="A0A562LI57"/>
<name>A0A562LI57_9GAMM</name>
<evidence type="ECO:0000256" key="1">
    <source>
        <dbReference type="ARBA" id="ARBA00001957"/>
    </source>
</evidence>
<comment type="cofactor">
    <cofactor evidence="1">
        <name>pantetheine 4'-phosphate</name>
        <dbReference type="ChEBI" id="CHEBI:47942"/>
    </cofactor>
</comment>
<dbReference type="SUPFAM" id="SSF47336">
    <property type="entry name" value="ACP-like"/>
    <property type="match status" value="1"/>
</dbReference>
<dbReference type="Pfam" id="PF00550">
    <property type="entry name" value="PP-binding"/>
    <property type="match status" value="1"/>
</dbReference>
<dbReference type="PROSITE" id="PS00012">
    <property type="entry name" value="PHOSPHOPANTETHEINE"/>
    <property type="match status" value="1"/>
</dbReference>
<dbReference type="InterPro" id="IPR023213">
    <property type="entry name" value="CAT-like_dom_sf"/>
</dbReference>
<dbReference type="Gene3D" id="2.30.38.10">
    <property type="entry name" value="Luciferase, Domain 3"/>
    <property type="match status" value="1"/>
</dbReference>
<dbReference type="SMART" id="SM00823">
    <property type="entry name" value="PKS_PP"/>
    <property type="match status" value="1"/>
</dbReference>
<dbReference type="RefSeq" id="WP_144816681.1">
    <property type="nucleotide sequence ID" value="NZ_VLKP01000013.1"/>
</dbReference>
<evidence type="ECO:0000256" key="2">
    <source>
        <dbReference type="ARBA" id="ARBA00022450"/>
    </source>
</evidence>
<dbReference type="NCBIfam" id="TIGR01733">
    <property type="entry name" value="AA-adenyl-dom"/>
    <property type="match status" value="1"/>
</dbReference>
<evidence type="ECO:0000259" key="4">
    <source>
        <dbReference type="PROSITE" id="PS50075"/>
    </source>
</evidence>
<dbReference type="FunFam" id="3.40.50.12780:FF:000012">
    <property type="entry name" value="Non-ribosomal peptide synthetase"/>
    <property type="match status" value="1"/>
</dbReference>
<evidence type="ECO:0000313" key="6">
    <source>
        <dbReference type="Proteomes" id="UP000316471"/>
    </source>
</evidence>
<dbReference type="PANTHER" id="PTHR45527:SF1">
    <property type="entry name" value="FATTY ACID SYNTHASE"/>
    <property type="match status" value="1"/>
</dbReference>
<keyword evidence="3" id="KW-0597">Phosphoprotein</keyword>
<dbReference type="GO" id="GO:0003824">
    <property type="term" value="F:catalytic activity"/>
    <property type="evidence" value="ECO:0007669"/>
    <property type="project" value="InterPro"/>
</dbReference>
<evidence type="ECO:0000256" key="3">
    <source>
        <dbReference type="ARBA" id="ARBA00022553"/>
    </source>
</evidence>
<dbReference type="Gene3D" id="3.30.559.30">
    <property type="entry name" value="Nonribosomal peptide synthetase, condensation domain"/>
    <property type="match status" value="1"/>
</dbReference>
<dbReference type="PROSITE" id="PS50075">
    <property type="entry name" value="CARRIER"/>
    <property type="match status" value="1"/>
</dbReference>
<dbReference type="Proteomes" id="UP000316471">
    <property type="component" value="Unassembled WGS sequence"/>
</dbReference>
<organism evidence="5 6">
    <name type="scientific">Aerolutibacter ruishenii</name>
    <dbReference type="NCBI Taxonomy" id="686800"/>
    <lineage>
        <taxon>Bacteria</taxon>
        <taxon>Pseudomonadati</taxon>
        <taxon>Pseudomonadota</taxon>
        <taxon>Gammaproteobacteria</taxon>
        <taxon>Lysobacterales</taxon>
        <taxon>Lysobacteraceae</taxon>
        <taxon>Aerolutibacter</taxon>
    </lineage>
</organism>
<dbReference type="OrthoDB" id="9757559at2"/>
<dbReference type="InterPro" id="IPR010071">
    <property type="entry name" value="AA_adenyl_dom"/>
</dbReference>
<dbReference type="GO" id="GO:0005737">
    <property type="term" value="C:cytoplasm"/>
    <property type="evidence" value="ECO:0007669"/>
    <property type="project" value="TreeGrafter"/>
</dbReference>
<dbReference type="Pfam" id="PF00501">
    <property type="entry name" value="AMP-binding"/>
    <property type="match status" value="1"/>
</dbReference>
<keyword evidence="2" id="KW-0596">Phosphopantetheine</keyword>
<dbReference type="Pfam" id="PF13193">
    <property type="entry name" value="AMP-binding_C"/>
    <property type="match status" value="1"/>
</dbReference>
<dbReference type="SUPFAM" id="SSF52777">
    <property type="entry name" value="CoA-dependent acyltransferases"/>
    <property type="match status" value="2"/>
</dbReference>
<dbReference type="FunFam" id="3.40.50.980:FF:000001">
    <property type="entry name" value="Non-ribosomal peptide synthetase"/>
    <property type="match status" value="1"/>
</dbReference>
<dbReference type="InterPro" id="IPR020459">
    <property type="entry name" value="AMP-binding"/>
</dbReference>
<dbReference type="EMBL" id="VLKP01000013">
    <property type="protein sequence ID" value="TWI07271.1"/>
    <property type="molecule type" value="Genomic_DNA"/>
</dbReference>
<dbReference type="InterPro" id="IPR001242">
    <property type="entry name" value="Condensation_dom"/>
</dbReference>
<dbReference type="InterPro" id="IPR000873">
    <property type="entry name" value="AMP-dep_synth/lig_dom"/>
</dbReference>
<sequence length="1103" mass="120308">MTIANVADIDARDRVDYARFAGGEPRVVPTTESQQEIWLADQLHREASLSFNISLTLRFRGRLDVEALRGALQDLVQRHDALRATIGPDGETLCLVERLDVPLIEIALEAMDDADRKAVLAERIRLSVETPFALSQGPLFRAELLYLAADEHVLLISSHHIVCDGWSRLVLVRELGALYGRRCGIDGHALPAAPSYGDYALAEADRRAMDAYAEDETYWLDRFASDVTVLEFPTDRPRPAVRSFASAWADHVIDVPLMKDIKRFGAEQGGSLFTTLLTGFACWLAKITGQRDIVVGIPAANQPVSGLDGLVGHCANFLPLRFDVDPDKRFVDALGDAQAMLIDALEHQSYAFGALLKKLRIKRDPSRVPLAAVMFNIDQPVEGELSSFPGLEMDLDSNPRSFDPFEMFVNVLPTSSGLRVECQYNRDLFDGDTIRGWLCAYEALLRAAVEHGGDAIGSLPTVDAAAFSQLASLQPESTGFDRELRMHEHFERQCDREPDRIAVRSQEGVLDYRGLEARANRIASLLRAHGVRRGTLVGIALDRGGEMLAALLGVLKAGAGYVPLDPQFPSERLAYMVADAGLAALVTTRKYAANFDLRGRPVLALDVLASDMAAASSARCARGEGGIAAEDVAYVIYTSGSTGRPKGVQVPHRAVANFIAGMQREPGMSASDRLLAVTTLSFDIAVLELLLPLSVGAEVVMASRDVATDGAALLAMLKQTGATVLQATPSTWRMLLDAGWEGSQGLTALCGGEALARDLADQLLPRCRALWNMYGPTETTVWSTVARVSQGAGTGIHIGRPTANTSVWVIDPNGQLCPRGVSGEICIGGDGVTLGYWGRKELTDERFVEDRFSDHARRPRDARLPPPKLYRTGDRGRWRIDGNLEHLGRLDHQVKVRGFRIEPGEIEAALVAYEGVARAVVVVREDRTNDCRLVAYLVAKAGTNIVESNLRTRLREVLPVYMVPQHFIVLDALPLLPNGKLDRHALPAPATRPDAAVQTKVGGSRRDEMDPRASYLTTVWSELLGSPVGADNNFFEIGGHSMLAVQMVNRVHRDTGVRIKLIRLGTDTLAQIAADLPLKNGSVAKDESMGKRIVKGLHRLFGL</sequence>
<dbReference type="GO" id="GO:0044550">
    <property type="term" value="P:secondary metabolite biosynthetic process"/>
    <property type="evidence" value="ECO:0007669"/>
    <property type="project" value="UniProtKB-ARBA"/>
</dbReference>
<dbReference type="PANTHER" id="PTHR45527">
    <property type="entry name" value="NONRIBOSOMAL PEPTIDE SYNTHETASE"/>
    <property type="match status" value="1"/>
</dbReference>
<proteinExistence type="predicted"/>
<dbReference type="Pfam" id="PF00668">
    <property type="entry name" value="Condensation"/>
    <property type="match status" value="1"/>
</dbReference>
<dbReference type="Gene3D" id="3.30.300.30">
    <property type="match status" value="1"/>
</dbReference>
<dbReference type="InterPro" id="IPR020806">
    <property type="entry name" value="PKS_PP-bd"/>
</dbReference>
<dbReference type="InterPro" id="IPR006162">
    <property type="entry name" value="Ppantetheine_attach_site"/>
</dbReference>
<dbReference type="Gene3D" id="3.40.50.980">
    <property type="match status" value="2"/>
</dbReference>
<dbReference type="PROSITE" id="PS00455">
    <property type="entry name" value="AMP_BINDING"/>
    <property type="match status" value="1"/>
</dbReference>
<dbReference type="InterPro" id="IPR025110">
    <property type="entry name" value="AMP-bd_C"/>
</dbReference>
<dbReference type="InterPro" id="IPR036736">
    <property type="entry name" value="ACP-like_sf"/>
</dbReference>
<feature type="domain" description="Carrier" evidence="4">
    <location>
        <begin position="1007"/>
        <end position="1083"/>
    </location>
</feature>
<dbReference type="InterPro" id="IPR009081">
    <property type="entry name" value="PP-bd_ACP"/>
</dbReference>
<dbReference type="FunFam" id="3.30.300.30:FF:000010">
    <property type="entry name" value="Enterobactin synthetase component F"/>
    <property type="match status" value="1"/>
</dbReference>
<keyword evidence="6" id="KW-1185">Reference proteome</keyword>
<reference evidence="5 6" key="1">
    <citation type="journal article" date="2015" name="Stand. Genomic Sci.">
        <title>Genomic Encyclopedia of Bacterial and Archaeal Type Strains, Phase III: the genomes of soil and plant-associated and newly described type strains.</title>
        <authorList>
            <person name="Whitman W.B."/>
            <person name="Woyke T."/>
            <person name="Klenk H.P."/>
            <person name="Zhou Y."/>
            <person name="Lilburn T.G."/>
            <person name="Beck B.J."/>
            <person name="De Vos P."/>
            <person name="Vandamme P."/>
            <person name="Eisen J.A."/>
            <person name="Garrity G."/>
            <person name="Hugenholtz P."/>
            <person name="Kyrpides N.C."/>
        </authorList>
    </citation>
    <scope>NUCLEOTIDE SEQUENCE [LARGE SCALE GENOMIC DNA]</scope>
    <source>
        <strain evidence="5 6">CGMCC 1.10136</strain>
    </source>
</reference>
<evidence type="ECO:0000313" key="5">
    <source>
        <dbReference type="EMBL" id="TWI07271.1"/>
    </source>
</evidence>
<dbReference type="CDD" id="cd19531">
    <property type="entry name" value="LCL_NRPS-like"/>
    <property type="match status" value="1"/>
</dbReference>
<dbReference type="Gene3D" id="3.30.559.10">
    <property type="entry name" value="Chloramphenicol acetyltransferase-like domain"/>
    <property type="match status" value="1"/>
</dbReference>
<dbReference type="InterPro" id="IPR020845">
    <property type="entry name" value="AMP-binding_CS"/>
</dbReference>
<dbReference type="CDD" id="cd12116">
    <property type="entry name" value="A_NRPS_Ta1_like"/>
    <property type="match status" value="1"/>
</dbReference>
<dbReference type="SUPFAM" id="SSF56801">
    <property type="entry name" value="Acetyl-CoA synthetase-like"/>
    <property type="match status" value="1"/>
</dbReference>
<dbReference type="GO" id="GO:0043041">
    <property type="term" value="P:amino acid activation for nonribosomal peptide biosynthetic process"/>
    <property type="evidence" value="ECO:0007669"/>
    <property type="project" value="TreeGrafter"/>
</dbReference>
<protein>
    <submittedName>
        <fullName evidence="5">Amino acid adenylation domain-containing protein</fullName>
    </submittedName>
</protein>
<dbReference type="Gene3D" id="1.10.1200.10">
    <property type="entry name" value="ACP-like"/>
    <property type="match status" value="1"/>
</dbReference>
<comment type="caution">
    <text evidence="5">The sequence shown here is derived from an EMBL/GenBank/DDBJ whole genome shotgun (WGS) entry which is preliminary data.</text>
</comment>
<accession>A0A562LI57</accession>
<dbReference type="PRINTS" id="PR00154">
    <property type="entry name" value="AMPBINDING"/>
</dbReference>
<gene>
    <name evidence="5" type="ORF">IP93_02791</name>
</gene>
<dbReference type="GO" id="GO:0031177">
    <property type="term" value="F:phosphopantetheine binding"/>
    <property type="evidence" value="ECO:0007669"/>
    <property type="project" value="InterPro"/>
</dbReference>